<feature type="compositionally biased region" description="Low complexity" evidence="3">
    <location>
        <begin position="264"/>
        <end position="273"/>
    </location>
</feature>
<sequence>MPWTILPALLVLWGVCWMFIIGSSQPEHEWGNAVDPMISPVPAAYDIYADSHGIGIEEGLQGSVADGFDNRGYLSQDTLEELWPGDDQLMNDLIHPLTFAQNTPQDPNFLIPDMTSRGDSDSLETAAQDTAEIAAAAAMKDSTPTACINTGNSVDRGVTGSGDISGYGHQTINSDEAEETKSSLVCLECQQTFARPFTLKRHQTEKHKDASILEESLLCPNTGCKRSNEKPFKRRAHLKRHLENCKHNQEDLCLRGDQSCPRSASASTSASASIQHRQYVEPDEVIGANGVKKRPRAEDDEGSNDEFLLAEMVKKQKKMEKEIREKQEGKKALEKTIQMLKDSLRNS</sequence>
<feature type="domain" description="C2H2-type" evidence="5">
    <location>
        <begin position="184"/>
        <end position="212"/>
    </location>
</feature>
<keyword evidence="7" id="KW-1185">Reference proteome</keyword>
<gene>
    <name evidence="6" type="ORF">H9Q72_009229</name>
</gene>
<dbReference type="Gene3D" id="3.30.160.60">
    <property type="entry name" value="Classic Zinc Finger"/>
    <property type="match status" value="1"/>
</dbReference>
<dbReference type="AlphaFoldDB" id="A0A9P7L2Y5"/>
<feature type="chain" id="PRO_5040207367" description="C2H2-type domain-containing protein" evidence="4">
    <location>
        <begin position="19"/>
        <end position="347"/>
    </location>
</feature>
<dbReference type="PROSITE" id="PS00028">
    <property type="entry name" value="ZINC_FINGER_C2H2_1"/>
    <property type="match status" value="1"/>
</dbReference>
<keyword evidence="2" id="KW-0175">Coiled coil</keyword>
<comment type="caution">
    <text evidence="6">The sequence shown here is derived from an EMBL/GenBank/DDBJ whole genome shotgun (WGS) entry which is preliminary data.</text>
</comment>
<evidence type="ECO:0000256" key="4">
    <source>
        <dbReference type="SAM" id="SignalP"/>
    </source>
</evidence>
<reference evidence="6" key="2">
    <citation type="submission" date="2020-10" db="EMBL/GenBank/DDBJ databases">
        <authorList>
            <person name="Peck L.D."/>
            <person name="Nowell R.W."/>
            <person name="Flood J."/>
            <person name="Ryan M.J."/>
            <person name="Barraclough T.G."/>
        </authorList>
    </citation>
    <scope>NUCLEOTIDE SEQUENCE</scope>
    <source>
        <strain evidence="6">IMI 127659i</strain>
    </source>
</reference>
<keyword evidence="1" id="KW-0862">Zinc</keyword>
<evidence type="ECO:0000313" key="6">
    <source>
        <dbReference type="EMBL" id="KAG5762669.1"/>
    </source>
</evidence>
<dbReference type="Proteomes" id="UP000750502">
    <property type="component" value="Unassembled WGS sequence"/>
</dbReference>
<keyword evidence="4" id="KW-0732">Signal</keyword>
<feature type="coiled-coil region" evidence="2">
    <location>
        <begin position="309"/>
        <end position="343"/>
    </location>
</feature>
<organism evidence="6 7">
    <name type="scientific">Fusarium xylarioides</name>
    <dbReference type="NCBI Taxonomy" id="221167"/>
    <lineage>
        <taxon>Eukaryota</taxon>
        <taxon>Fungi</taxon>
        <taxon>Dikarya</taxon>
        <taxon>Ascomycota</taxon>
        <taxon>Pezizomycotina</taxon>
        <taxon>Sordariomycetes</taxon>
        <taxon>Hypocreomycetidae</taxon>
        <taxon>Hypocreales</taxon>
        <taxon>Nectriaceae</taxon>
        <taxon>Fusarium</taxon>
        <taxon>Fusarium fujikuroi species complex</taxon>
    </lineage>
</organism>
<dbReference type="GO" id="GO:0008270">
    <property type="term" value="F:zinc ion binding"/>
    <property type="evidence" value="ECO:0007669"/>
    <property type="project" value="UniProtKB-KW"/>
</dbReference>
<dbReference type="OrthoDB" id="5305647at2759"/>
<protein>
    <recommendedName>
        <fullName evidence="5">C2H2-type domain-containing protein</fullName>
    </recommendedName>
</protein>
<evidence type="ECO:0000256" key="2">
    <source>
        <dbReference type="SAM" id="Coils"/>
    </source>
</evidence>
<name>A0A9P7L2Y5_9HYPO</name>
<feature type="signal peptide" evidence="4">
    <location>
        <begin position="1"/>
        <end position="18"/>
    </location>
</feature>
<dbReference type="SMART" id="SM00355">
    <property type="entry name" value="ZnF_C2H2"/>
    <property type="match status" value="2"/>
</dbReference>
<evidence type="ECO:0000256" key="3">
    <source>
        <dbReference type="SAM" id="MobiDB-lite"/>
    </source>
</evidence>
<proteinExistence type="predicted"/>
<evidence type="ECO:0000256" key="1">
    <source>
        <dbReference type="PROSITE-ProRule" id="PRU00042"/>
    </source>
</evidence>
<keyword evidence="1" id="KW-0863">Zinc-finger</keyword>
<evidence type="ECO:0000313" key="7">
    <source>
        <dbReference type="Proteomes" id="UP000750502"/>
    </source>
</evidence>
<dbReference type="EMBL" id="JADFTT010000358">
    <property type="protein sequence ID" value="KAG5762669.1"/>
    <property type="molecule type" value="Genomic_DNA"/>
</dbReference>
<keyword evidence="1" id="KW-0479">Metal-binding</keyword>
<feature type="region of interest" description="Disordered" evidence="3">
    <location>
        <begin position="264"/>
        <end position="306"/>
    </location>
</feature>
<dbReference type="InterPro" id="IPR013087">
    <property type="entry name" value="Znf_C2H2_type"/>
</dbReference>
<reference evidence="6" key="1">
    <citation type="journal article" date="2020" name="bioRxiv">
        <title>Historical genomics reveals the evolutionary mechanisms behind multiple outbreaks of the host-specific coffee wilt pathogen Fusarium xylarioides.</title>
        <authorList>
            <person name="Peck D."/>
            <person name="Nowell R.W."/>
            <person name="Flood J."/>
            <person name="Ryan M.J."/>
            <person name="Barraclough T.G."/>
        </authorList>
    </citation>
    <scope>NUCLEOTIDE SEQUENCE</scope>
    <source>
        <strain evidence="6">IMI 127659i</strain>
    </source>
</reference>
<evidence type="ECO:0000259" key="5">
    <source>
        <dbReference type="PROSITE" id="PS50157"/>
    </source>
</evidence>
<accession>A0A9P7L2Y5</accession>
<dbReference type="PROSITE" id="PS50157">
    <property type="entry name" value="ZINC_FINGER_C2H2_2"/>
    <property type="match status" value="1"/>
</dbReference>